<keyword evidence="13" id="KW-1185">Reference proteome</keyword>
<protein>
    <recommendedName>
        <fullName evidence="4">phosphoenolpyruvate carboxylase</fullName>
        <ecNumber evidence="4">4.1.1.31</ecNumber>
    </recommendedName>
</protein>
<evidence type="ECO:0000256" key="5">
    <source>
        <dbReference type="ARBA" id="ARBA00022490"/>
    </source>
</evidence>
<evidence type="ECO:0000256" key="8">
    <source>
        <dbReference type="ARBA" id="ARBA00023300"/>
    </source>
</evidence>
<dbReference type="InterPro" id="IPR022805">
    <property type="entry name" value="PEP_COase_bac/pln-type"/>
</dbReference>
<keyword evidence="8" id="KW-0120">Carbon dioxide fixation</keyword>
<dbReference type="PANTHER" id="PTHR30523:SF33">
    <property type="entry name" value="PHOSPHOENOLPYRUVATE CARBOXYLASE 3"/>
    <property type="match status" value="1"/>
</dbReference>
<dbReference type="SUPFAM" id="SSF51621">
    <property type="entry name" value="Phosphoenolpyruvate/pyruvate domain"/>
    <property type="match status" value="1"/>
</dbReference>
<evidence type="ECO:0000256" key="10">
    <source>
        <dbReference type="PROSITE-ProRule" id="PRU10111"/>
    </source>
</evidence>
<evidence type="ECO:0000256" key="9">
    <source>
        <dbReference type="ARBA" id="ARBA00048995"/>
    </source>
</evidence>
<dbReference type="Pfam" id="PF00311">
    <property type="entry name" value="PEPcase"/>
    <property type="match status" value="1"/>
</dbReference>
<keyword evidence="7" id="KW-0456">Lyase</keyword>
<comment type="subcellular location">
    <subcellularLocation>
        <location evidence="2">Cytoplasm</location>
    </subcellularLocation>
</comment>
<dbReference type="PANTHER" id="PTHR30523">
    <property type="entry name" value="PHOSPHOENOLPYRUVATE CARBOXYLASE"/>
    <property type="match status" value="1"/>
</dbReference>
<dbReference type="HAMAP" id="MF_00595">
    <property type="entry name" value="PEPcase_type1"/>
    <property type="match status" value="1"/>
</dbReference>
<reference evidence="12 13" key="1">
    <citation type="journal article" date="2024" name="Nat. Commun.">
        <title>Phylogenomics reveals the evolutionary origins of lichenization in chlorophyte algae.</title>
        <authorList>
            <person name="Puginier C."/>
            <person name="Libourel C."/>
            <person name="Otte J."/>
            <person name="Skaloud P."/>
            <person name="Haon M."/>
            <person name="Grisel S."/>
            <person name="Petersen M."/>
            <person name="Berrin J.G."/>
            <person name="Delaux P.M."/>
            <person name="Dal Grande F."/>
            <person name="Keller J."/>
        </authorList>
    </citation>
    <scope>NUCLEOTIDE SEQUENCE [LARGE SCALE GENOMIC DNA]</scope>
    <source>
        <strain evidence="12 13">SAG 216-7</strain>
    </source>
</reference>
<dbReference type="InterPro" id="IPR021135">
    <property type="entry name" value="PEP_COase"/>
</dbReference>
<dbReference type="Proteomes" id="UP001491310">
    <property type="component" value="Unassembled WGS sequence"/>
</dbReference>
<evidence type="ECO:0000256" key="6">
    <source>
        <dbReference type="ARBA" id="ARBA00022842"/>
    </source>
</evidence>
<dbReference type="InterPro" id="IPR015813">
    <property type="entry name" value="Pyrv/PenolPyrv_kinase-like_dom"/>
</dbReference>
<dbReference type="InterPro" id="IPR033129">
    <property type="entry name" value="PEPCASE_His_AS"/>
</dbReference>
<evidence type="ECO:0000313" key="13">
    <source>
        <dbReference type="Proteomes" id="UP001491310"/>
    </source>
</evidence>
<name>A0ABR2YZS0_9CHLO</name>
<evidence type="ECO:0000313" key="12">
    <source>
        <dbReference type="EMBL" id="KAK9917159.1"/>
    </source>
</evidence>
<keyword evidence="6" id="KW-0460">Magnesium</keyword>
<keyword evidence="5" id="KW-0963">Cytoplasm</keyword>
<evidence type="ECO:0000256" key="7">
    <source>
        <dbReference type="ARBA" id="ARBA00023239"/>
    </source>
</evidence>
<feature type="active site" evidence="10">
    <location>
        <position position="177"/>
    </location>
</feature>
<proteinExistence type="inferred from homology"/>
<evidence type="ECO:0000256" key="3">
    <source>
        <dbReference type="ARBA" id="ARBA00008346"/>
    </source>
</evidence>
<evidence type="ECO:0000256" key="11">
    <source>
        <dbReference type="PROSITE-ProRule" id="PRU10112"/>
    </source>
</evidence>
<comment type="caution">
    <text evidence="12">The sequence shown here is derived from an EMBL/GenBank/DDBJ whole genome shotgun (WGS) entry which is preliminary data.</text>
</comment>
<evidence type="ECO:0000256" key="1">
    <source>
        <dbReference type="ARBA" id="ARBA00001946"/>
    </source>
</evidence>
<accession>A0ABR2YZS0</accession>
<dbReference type="PROSITE" id="PS00781">
    <property type="entry name" value="PEPCASE_1"/>
    <property type="match status" value="1"/>
</dbReference>
<dbReference type="InterPro" id="IPR018129">
    <property type="entry name" value="PEP_COase_Lys_AS"/>
</dbReference>
<dbReference type="EMBL" id="JALJOT010000002">
    <property type="protein sequence ID" value="KAK9917159.1"/>
    <property type="molecule type" value="Genomic_DNA"/>
</dbReference>
<comment type="catalytic activity">
    <reaction evidence="9">
        <text>oxaloacetate + phosphate = phosphoenolpyruvate + hydrogencarbonate</text>
        <dbReference type="Rhea" id="RHEA:28370"/>
        <dbReference type="ChEBI" id="CHEBI:16452"/>
        <dbReference type="ChEBI" id="CHEBI:17544"/>
        <dbReference type="ChEBI" id="CHEBI:43474"/>
        <dbReference type="ChEBI" id="CHEBI:58702"/>
        <dbReference type="EC" id="4.1.1.31"/>
    </reaction>
</comment>
<dbReference type="Gene3D" id="1.20.1440.90">
    <property type="entry name" value="Phosphoenolpyruvate/pyruvate domain"/>
    <property type="match status" value="1"/>
</dbReference>
<comment type="similarity">
    <text evidence="3">Belongs to the PEPCase type 1 family.</text>
</comment>
<feature type="active site" evidence="11">
    <location>
        <position position="618"/>
    </location>
</feature>
<evidence type="ECO:0000256" key="2">
    <source>
        <dbReference type="ARBA" id="ARBA00004496"/>
    </source>
</evidence>
<organism evidence="12 13">
    <name type="scientific">Coccomyxa subellipsoidea</name>
    <dbReference type="NCBI Taxonomy" id="248742"/>
    <lineage>
        <taxon>Eukaryota</taxon>
        <taxon>Viridiplantae</taxon>
        <taxon>Chlorophyta</taxon>
        <taxon>core chlorophytes</taxon>
        <taxon>Trebouxiophyceae</taxon>
        <taxon>Trebouxiophyceae incertae sedis</taxon>
        <taxon>Coccomyxaceae</taxon>
        <taxon>Coccomyxa</taxon>
    </lineage>
</organism>
<dbReference type="NCBIfam" id="NF000584">
    <property type="entry name" value="PRK00009.1"/>
    <property type="match status" value="1"/>
</dbReference>
<sequence length="986" mass="111761">MATTLAVPSLKAPRLSLRKSLVTADSLPTQLPHTLSEARLLLREDDSLLRNTFFEIVYHHHPNLADRIDEIYKLSLAWCNSESDKDFQALEKILSGLNPDELILVSSCFSQLLNLHNLSEEISNAQLERAVRVGEVEQSTRSTNRSFKRLIKVNGVKPEEIYKTICEQTVELVFTAHPTQALRQSLLKKYARIRADMDSLHNKRLSPYEKIEKLESIRGQIQGSWRTDEIRRQKPSPQAEMRQGLSYFHSTIFSSLPTFYRRIDTALKQIGQPMLPLTHNLFNFGSWMGGDRDGNPFVTADTTRDVVITARLSAVNSFFAAIEQLMFELSIWRCNSEMQELAEAVHAKQAPLEQALADERKKKNFVEFWNVISLKDPFRLVLSEMRDRLFHTREILHHCLVHTNLNLKETLENDPEAYYNKEELVEPLLIMYNSLIETQDDSIANGRLLDVIRQVQCFGLGMVRLDIRQESSRHNDVLDTITTYLGIGSYKSWSEEERLKWLQSELTGKRPLLPPGMATTAEVAEVLSTFRILAELPPDSLGAYIISMAHTGSDVLAVVLLQRECGVKQTLRVVPLFETLDDLEYSESAMEQLLSNPWYADHIKGVQECMIGYSDSGKDAGRLAAAWGLYEVQEKLVAVADRHNVKLTLFHGRGGTVGRGGGPTHLAILSQPPGTIKGSLRVTIQGETLEQQFGEKEVCFRTLDLYTSAVLESTLNPVVQPKAEFRAALNEMSKTSCKAYRQVVRGDPRFIEFFQAATPVNELGRMNIGSRPAKRKAAGSIDDLRAIPWIFAWTQTRFHLPVWLGIGDAFQALIDDGKLGLLQQMYKEWPFFSVTMDMIEMVFAKADPRVAQFYETGLVDKKLWPFGEDLRKRFEQTRTLLLKVMDHKKLLETNDDVMLQQKLALRAPYITPLNILQVYCLKALRAMESGQGISDTYKDYKPDDPAVQALLTRDISSAWKDPYKAAVEDTLIITMKGVSAGMQNTG</sequence>
<gene>
    <name evidence="12" type="ORF">WJX75_001455</name>
</gene>
<dbReference type="PROSITE" id="PS00393">
    <property type="entry name" value="PEPCASE_2"/>
    <property type="match status" value="1"/>
</dbReference>
<evidence type="ECO:0000256" key="4">
    <source>
        <dbReference type="ARBA" id="ARBA00012305"/>
    </source>
</evidence>
<dbReference type="EC" id="4.1.1.31" evidence="4"/>
<comment type="cofactor">
    <cofactor evidence="1">
        <name>Mg(2+)</name>
        <dbReference type="ChEBI" id="CHEBI:18420"/>
    </cofactor>
</comment>
<dbReference type="PRINTS" id="PR00150">
    <property type="entry name" value="PEPCARBXLASE"/>
</dbReference>